<evidence type="ECO:0000313" key="7">
    <source>
        <dbReference type="EMBL" id="KAJ0192083.1"/>
    </source>
</evidence>
<keyword evidence="3" id="KW-0090">Biological rhythms</keyword>
<dbReference type="OrthoDB" id="1895690at2759"/>
<dbReference type="Proteomes" id="UP000235145">
    <property type="component" value="Unassembled WGS sequence"/>
</dbReference>
<dbReference type="PANTHER" id="PTHR33469:SF40">
    <property type="entry name" value="PROTEIN EARLY FLOWERING 4-LIKE"/>
    <property type="match status" value="1"/>
</dbReference>
<sequence length="131" mass="14829">MDSSSAVEEATFQEKPKNSVDKTSVKRWLTGAEKDEGEEECDTEAWETLSKSFKEAQSVLDQNRLLIQQVNENHQSKIPDNLVKNVALIQEINGNISKVSSVYSNLSVNFASFVHQRRVKNKNDKLDRSDS</sequence>
<keyword evidence="8" id="KW-1185">Reference proteome</keyword>
<dbReference type="GO" id="GO:0048511">
    <property type="term" value="P:rhythmic process"/>
    <property type="evidence" value="ECO:0007669"/>
    <property type="project" value="UniProtKB-KW"/>
</dbReference>
<keyword evidence="4" id="KW-0539">Nucleus</keyword>
<gene>
    <name evidence="7" type="ORF">LSAT_V11C800417680</name>
</gene>
<evidence type="ECO:0000256" key="5">
    <source>
        <dbReference type="SAM" id="MobiDB-lite"/>
    </source>
</evidence>
<comment type="subcellular location">
    <subcellularLocation>
        <location evidence="1">Nucleus</location>
    </subcellularLocation>
</comment>
<protein>
    <recommendedName>
        <fullName evidence="6">Protein EARLY FLOWERING 4 domain-containing protein</fullName>
    </recommendedName>
</protein>
<dbReference type="GO" id="GO:0042753">
    <property type="term" value="P:positive regulation of circadian rhythm"/>
    <property type="evidence" value="ECO:0007669"/>
    <property type="project" value="InterPro"/>
</dbReference>
<dbReference type="AlphaFoldDB" id="A0A9R1USE3"/>
<evidence type="ECO:0000256" key="1">
    <source>
        <dbReference type="ARBA" id="ARBA00004123"/>
    </source>
</evidence>
<dbReference type="PANTHER" id="PTHR33469">
    <property type="entry name" value="PROTEIN ELF4-LIKE 4"/>
    <property type="match status" value="1"/>
</dbReference>
<evidence type="ECO:0000256" key="3">
    <source>
        <dbReference type="ARBA" id="ARBA00023108"/>
    </source>
</evidence>
<dbReference type="GO" id="GO:0005634">
    <property type="term" value="C:nucleus"/>
    <property type="evidence" value="ECO:0000318"/>
    <property type="project" value="GO_Central"/>
</dbReference>
<evidence type="ECO:0000313" key="8">
    <source>
        <dbReference type="Proteomes" id="UP000235145"/>
    </source>
</evidence>
<accession>A0A9R1USE3</accession>
<name>A0A9R1USE3_LACSA</name>
<dbReference type="InterPro" id="IPR040462">
    <property type="entry name" value="EARLY_FLOWERING_4"/>
</dbReference>
<feature type="domain" description="Protein EARLY FLOWERING 4" evidence="6">
    <location>
        <begin position="40"/>
        <end position="120"/>
    </location>
</feature>
<evidence type="ECO:0000256" key="2">
    <source>
        <dbReference type="ARBA" id="ARBA00009514"/>
    </source>
</evidence>
<dbReference type="Pfam" id="PF07011">
    <property type="entry name" value="Elf4"/>
    <property type="match status" value="1"/>
</dbReference>
<dbReference type="EMBL" id="NBSK02000008">
    <property type="protein sequence ID" value="KAJ0192083.1"/>
    <property type="molecule type" value="Genomic_DNA"/>
</dbReference>
<feature type="region of interest" description="Disordered" evidence="5">
    <location>
        <begin position="1"/>
        <end position="24"/>
    </location>
</feature>
<dbReference type="InterPro" id="IPR009741">
    <property type="entry name" value="EARLY_FLOWERING_4_dom"/>
</dbReference>
<comment type="caution">
    <text evidence="7">The sequence shown here is derived from an EMBL/GenBank/DDBJ whole genome shotgun (WGS) entry which is preliminary data.</text>
</comment>
<feature type="compositionally biased region" description="Basic and acidic residues" evidence="5">
    <location>
        <begin position="12"/>
        <end position="24"/>
    </location>
</feature>
<dbReference type="GO" id="GO:0009649">
    <property type="term" value="P:entrainment of circadian clock"/>
    <property type="evidence" value="ECO:0000318"/>
    <property type="project" value="GO_Central"/>
</dbReference>
<evidence type="ECO:0000256" key="4">
    <source>
        <dbReference type="ARBA" id="ARBA00023242"/>
    </source>
</evidence>
<organism evidence="7 8">
    <name type="scientific">Lactuca sativa</name>
    <name type="common">Garden lettuce</name>
    <dbReference type="NCBI Taxonomy" id="4236"/>
    <lineage>
        <taxon>Eukaryota</taxon>
        <taxon>Viridiplantae</taxon>
        <taxon>Streptophyta</taxon>
        <taxon>Embryophyta</taxon>
        <taxon>Tracheophyta</taxon>
        <taxon>Spermatophyta</taxon>
        <taxon>Magnoliopsida</taxon>
        <taxon>eudicotyledons</taxon>
        <taxon>Gunneridae</taxon>
        <taxon>Pentapetalae</taxon>
        <taxon>asterids</taxon>
        <taxon>campanulids</taxon>
        <taxon>Asterales</taxon>
        <taxon>Asteraceae</taxon>
        <taxon>Cichorioideae</taxon>
        <taxon>Cichorieae</taxon>
        <taxon>Lactucinae</taxon>
        <taxon>Lactuca</taxon>
    </lineage>
</organism>
<comment type="similarity">
    <text evidence="2">Belongs to the EARLY FLOWERING 4 family.</text>
</comment>
<proteinExistence type="inferred from homology"/>
<reference evidence="7 8" key="1">
    <citation type="journal article" date="2017" name="Nat. Commun.">
        <title>Genome assembly with in vitro proximity ligation data and whole-genome triplication in lettuce.</title>
        <authorList>
            <person name="Reyes-Chin-Wo S."/>
            <person name="Wang Z."/>
            <person name="Yang X."/>
            <person name="Kozik A."/>
            <person name="Arikit S."/>
            <person name="Song C."/>
            <person name="Xia L."/>
            <person name="Froenicke L."/>
            <person name="Lavelle D.O."/>
            <person name="Truco M.J."/>
            <person name="Xia R."/>
            <person name="Zhu S."/>
            <person name="Xu C."/>
            <person name="Xu H."/>
            <person name="Xu X."/>
            <person name="Cox K."/>
            <person name="Korf I."/>
            <person name="Meyers B.C."/>
            <person name="Michelmore R.W."/>
        </authorList>
    </citation>
    <scope>NUCLEOTIDE SEQUENCE [LARGE SCALE GENOMIC DNA]</scope>
    <source>
        <strain evidence="8">cv. Salinas</strain>
        <tissue evidence="7">Seedlings</tissue>
    </source>
</reference>
<evidence type="ECO:0000259" key="6">
    <source>
        <dbReference type="Pfam" id="PF07011"/>
    </source>
</evidence>